<feature type="domain" description="N-acetyltransferase" evidence="1">
    <location>
        <begin position="8"/>
        <end position="93"/>
    </location>
</feature>
<reference evidence="2" key="1">
    <citation type="submission" date="2022-10" db="EMBL/GenBank/DDBJ databases">
        <title>Complete genome sequence of Schlegelella aquatica LMG 23380.</title>
        <authorList>
            <person name="Musilova J."/>
            <person name="Kourilova X."/>
            <person name="Bezdicek M."/>
            <person name="Hermankova K."/>
            <person name="Obruca S."/>
            <person name="Sedlar K."/>
        </authorList>
    </citation>
    <scope>NUCLEOTIDE SEQUENCE</scope>
    <source>
        <strain evidence="2">LMG 23380</strain>
    </source>
</reference>
<sequence length="93" mass="10431">MAHSIDVTHNPERQRFEALIEGQLSVADYQLRDGVMHMTHTGVPSALQGRGIAAALVREALAHAEREGLKVNPLCSYVRRYMERHPETAKLRA</sequence>
<dbReference type="PANTHER" id="PTHR31435">
    <property type="entry name" value="PROTEIN NATD1"/>
    <property type="match status" value="1"/>
</dbReference>
<dbReference type="InterPro" id="IPR045057">
    <property type="entry name" value="Gcn5-rel_NAT"/>
</dbReference>
<proteinExistence type="predicted"/>
<evidence type="ECO:0000259" key="1">
    <source>
        <dbReference type="PROSITE" id="PS51729"/>
    </source>
</evidence>
<dbReference type="Gene3D" id="3.40.630.30">
    <property type="match status" value="1"/>
</dbReference>
<dbReference type="SUPFAM" id="SSF55729">
    <property type="entry name" value="Acyl-CoA N-acyltransferases (Nat)"/>
    <property type="match status" value="1"/>
</dbReference>
<accession>A0ABY6MNQ0</accession>
<evidence type="ECO:0000313" key="2">
    <source>
        <dbReference type="EMBL" id="UZD54121.1"/>
    </source>
</evidence>
<dbReference type="InterPro" id="IPR016181">
    <property type="entry name" value="Acyl_CoA_acyltransferase"/>
</dbReference>
<dbReference type="PANTHER" id="PTHR31435:SF9">
    <property type="entry name" value="PROTEIN NATD1"/>
    <property type="match status" value="1"/>
</dbReference>
<dbReference type="EMBL" id="CP110257">
    <property type="protein sequence ID" value="UZD54121.1"/>
    <property type="molecule type" value="Genomic_DNA"/>
</dbReference>
<dbReference type="RefSeq" id="WP_264891690.1">
    <property type="nucleotide sequence ID" value="NZ_CP110257.1"/>
</dbReference>
<dbReference type="CDD" id="cd04301">
    <property type="entry name" value="NAT_SF"/>
    <property type="match status" value="1"/>
</dbReference>
<dbReference type="PROSITE" id="PS51729">
    <property type="entry name" value="GNAT_YJDJ"/>
    <property type="match status" value="1"/>
</dbReference>
<evidence type="ECO:0000313" key="3">
    <source>
        <dbReference type="Proteomes" id="UP001163266"/>
    </source>
</evidence>
<dbReference type="Pfam" id="PF14542">
    <property type="entry name" value="Acetyltransf_CG"/>
    <property type="match status" value="1"/>
</dbReference>
<dbReference type="InterPro" id="IPR031165">
    <property type="entry name" value="GNAT_YJDJ"/>
</dbReference>
<name>A0ABY6MNQ0_9BURK</name>
<dbReference type="Proteomes" id="UP001163266">
    <property type="component" value="Chromosome"/>
</dbReference>
<keyword evidence="3" id="KW-1185">Reference proteome</keyword>
<protein>
    <submittedName>
        <fullName evidence="2">N-acetyltransferase</fullName>
    </submittedName>
</protein>
<organism evidence="2 3">
    <name type="scientific">Caldimonas aquatica</name>
    <dbReference type="NCBI Taxonomy" id="376175"/>
    <lineage>
        <taxon>Bacteria</taxon>
        <taxon>Pseudomonadati</taxon>
        <taxon>Pseudomonadota</taxon>
        <taxon>Betaproteobacteria</taxon>
        <taxon>Burkholderiales</taxon>
        <taxon>Sphaerotilaceae</taxon>
        <taxon>Caldimonas</taxon>
    </lineage>
</organism>
<gene>
    <name evidence="2" type="ORF">OMP39_10575</name>
</gene>